<gene>
    <name evidence="2" type="ORF">H7R52_11280</name>
</gene>
<feature type="transmembrane region" description="Helical" evidence="1">
    <location>
        <begin position="12"/>
        <end position="31"/>
    </location>
</feature>
<keyword evidence="1" id="KW-0472">Membrane</keyword>
<organism evidence="2 3">
    <name type="scientific">Weissella confusa</name>
    <name type="common">Lactobacillus confusus</name>
    <dbReference type="NCBI Taxonomy" id="1583"/>
    <lineage>
        <taxon>Bacteria</taxon>
        <taxon>Bacillati</taxon>
        <taxon>Bacillota</taxon>
        <taxon>Bacilli</taxon>
        <taxon>Lactobacillales</taxon>
        <taxon>Lactobacillaceae</taxon>
        <taxon>Weissella</taxon>
    </lineage>
</organism>
<name>A0A923NJ52_WEICO</name>
<keyword evidence="1" id="KW-1133">Transmembrane helix</keyword>
<dbReference type="Pfam" id="PF20207">
    <property type="entry name" value="DUF6568"/>
    <property type="match status" value="1"/>
</dbReference>
<dbReference type="CDD" id="cd02947">
    <property type="entry name" value="TRX_family"/>
    <property type="match status" value="1"/>
</dbReference>
<proteinExistence type="predicted"/>
<dbReference type="InterPro" id="IPR036249">
    <property type="entry name" value="Thioredoxin-like_sf"/>
</dbReference>
<sequence length="141" mass="15734">MTKQINPSTLRWMMAGVVFLATIVGLVAWHMSQDYPDTSNPTAAVQKMAKQNNDYVIVFHRTGCAACESVQKQVVSALKGSNQRYVVVNAAHSDSQTKDLMTKFDIEHTPTFVQMRGHKFVASYTGTNLTEINKLLNVIQK</sequence>
<evidence type="ECO:0000313" key="3">
    <source>
        <dbReference type="Proteomes" id="UP000650485"/>
    </source>
</evidence>
<accession>A0A923NJ52</accession>
<dbReference type="InterPro" id="IPR046698">
    <property type="entry name" value="PedC-like"/>
</dbReference>
<dbReference type="SUPFAM" id="SSF52833">
    <property type="entry name" value="Thioredoxin-like"/>
    <property type="match status" value="1"/>
</dbReference>
<dbReference type="RefSeq" id="WP_199404770.1">
    <property type="nucleotide sequence ID" value="NZ_JAAOEB010000036.1"/>
</dbReference>
<dbReference type="AlphaFoldDB" id="A0A923NJ52"/>
<dbReference type="EMBL" id="JACSZT010000008">
    <property type="protein sequence ID" value="MBC6499244.1"/>
    <property type="molecule type" value="Genomic_DNA"/>
</dbReference>
<dbReference type="Proteomes" id="UP000650485">
    <property type="component" value="Unassembled WGS sequence"/>
</dbReference>
<evidence type="ECO:0000256" key="1">
    <source>
        <dbReference type="SAM" id="Phobius"/>
    </source>
</evidence>
<reference evidence="2" key="1">
    <citation type="submission" date="2020-08" db="EMBL/GenBank/DDBJ databases">
        <title>Complete genome sequence of Weissella confusa strain FS54 provides insights into metabolic potential.</title>
        <authorList>
            <person name="Fhoula I."/>
            <person name="Najjari A."/>
            <person name="Lekired A."/>
            <person name="Bessrour-Aouam N."/>
            <person name="Jaballah S."/>
            <person name="Klibi N."/>
            <person name="Ouzari H.-I."/>
        </authorList>
    </citation>
    <scope>NUCLEOTIDE SEQUENCE</scope>
    <source>
        <strain evidence="2">FS54</strain>
    </source>
</reference>
<evidence type="ECO:0000313" key="2">
    <source>
        <dbReference type="EMBL" id="MBC6499244.1"/>
    </source>
</evidence>
<comment type="caution">
    <text evidence="2">The sequence shown here is derived from an EMBL/GenBank/DDBJ whole genome shotgun (WGS) entry which is preliminary data.</text>
</comment>
<keyword evidence="1" id="KW-0812">Transmembrane</keyword>
<dbReference type="Gene3D" id="3.40.30.10">
    <property type="entry name" value="Glutaredoxin"/>
    <property type="match status" value="1"/>
</dbReference>
<protein>
    <submittedName>
        <fullName evidence="2">Thioredoxin family protein</fullName>
    </submittedName>
</protein>